<gene>
    <name evidence="1" type="ORF">FRZ44_38440</name>
</gene>
<dbReference type="RefSeq" id="WP_151178686.1">
    <property type="nucleotide sequence ID" value="NZ_CP042906.1"/>
</dbReference>
<dbReference type="AlphaFoldDB" id="A0A5J6MMZ8"/>
<reference evidence="1 2" key="1">
    <citation type="submission" date="2019-08" db="EMBL/GenBank/DDBJ databases">
        <title>Hyperibacter terrae gen. nov., sp. nov. and Hyperibacter viscosus sp. nov., two new members in the family Rhodospirillaceae isolated from the rhizosphere of Hypericum perforatum.</title>
        <authorList>
            <person name="Noviana Z."/>
        </authorList>
    </citation>
    <scope>NUCLEOTIDE SEQUENCE [LARGE SCALE GENOMIC DNA]</scope>
    <source>
        <strain evidence="1 2">R5913</strain>
    </source>
</reference>
<keyword evidence="2" id="KW-1185">Reference proteome</keyword>
<dbReference type="KEGG" id="htq:FRZ44_38440"/>
<organism evidence="1 2">
    <name type="scientific">Hypericibacter terrae</name>
    <dbReference type="NCBI Taxonomy" id="2602015"/>
    <lineage>
        <taxon>Bacteria</taxon>
        <taxon>Pseudomonadati</taxon>
        <taxon>Pseudomonadota</taxon>
        <taxon>Alphaproteobacteria</taxon>
        <taxon>Rhodospirillales</taxon>
        <taxon>Dongiaceae</taxon>
        <taxon>Hypericibacter</taxon>
    </lineage>
</organism>
<sequence>MMTCCRRDDYSRMLGQLKARTDAPAKAALAAATHHIERRDETEAWFAVLRVADPTRYSLERWAQRSPGSDI</sequence>
<accession>A0A5J6MMZ8</accession>
<dbReference type="Proteomes" id="UP000326202">
    <property type="component" value="Chromosome"/>
</dbReference>
<name>A0A5J6MMZ8_9PROT</name>
<proteinExistence type="predicted"/>
<dbReference type="EMBL" id="CP042906">
    <property type="protein sequence ID" value="QEX18537.1"/>
    <property type="molecule type" value="Genomic_DNA"/>
</dbReference>
<evidence type="ECO:0000313" key="1">
    <source>
        <dbReference type="EMBL" id="QEX18537.1"/>
    </source>
</evidence>
<evidence type="ECO:0000313" key="2">
    <source>
        <dbReference type="Proteomes" id="UP000326202"/>
    </source>
</evidence>
<protein>
    <submittedName>
        <fullName evidence="1">Uncharacterized protein</fullName>
    </submittedName>
</protein>